<reference evidence="1" key="1">
    <citation type="submission" date="2020-10" db="EMBL/GenBank/DDBJ databases">
        <authorList>
            <person name="Castelo-Branco R."/>
            <person name="Eusebio N."/>
            <person name="Adriana R."/>
            <person name="Vieira A."/>
            <person name="Brugerolle De Fraissinette N."/>
            <person name="Rezende De Castro R."/>
            <person name="Schneider M.P."/>
            <person name="Vasconcelos V."/>
            <person name="Leao P.N."/>
        </authorList>
    </citation>
    <scope>NUCLEOTIDE SEQUENCE</scope>
    <source>
        <strain evidence="1">LEGE 07157</strain>
    </source>
</reference>
<evidence type="ECO:0000313" key="1">
    <source>
        <dbReference type="EMBL" id="MBE9119094.1"/>
    </source>
</evidence>
<sequence>MNYQKFSSFEFENALEDKEDIKKKSFSLEQKIIKEIDKVVQIEFRKIVEELNRNGHDLKPYRQFLPFPTKGDAQYRDDCGDEIDYQCKLRIGFNFVISVGYSDTQS</sequence>
<gene>
    <name evidence="1" type="ORF">IQ249_24870</name>
</gene>
<keyword evidence="2" id="KW-1185">Reference proteome</keyword>
<dbReference type="AlphaFoldDB" id="A0A8J7E0E4"/>
<name>A0A8J7E0E4_9CYAN</name>
<evidence type="ECO:0000313" key="2">
    <source>
        <dbReference type="Proteomes" id="UP000654482"/>
    </source>
</evidence>
<comment type="caution">
    <text evidence="1">The sequence shown here is derived from an EMBL/GenBank/DDBJ whole genome shotgun (WGS) entry which is preliminary data.</text>
</comment>
<dbReference type="EMBL" id="JADEWZ010000079">
    <property type="protein sequence ID" value="MBE9119094.1"/>
    <property type="molecule type" value="Genomic_DNA"/>
</dbReference>
<protein>
    <submittedName>
        <fullName evidence="1">Uncharacterized protein</fullName>
    </submittedName>
</protein>
<organism evidence="1 2">
    <name type="scientific">Lusitaniella coriacea LEGE 07157</name>
    <dbReference type="NCBI Taxonomy" id="945747"/>
    <lineage>
        <taxon>Bacteria</taxon>
        <taxon>Bacillati</taxon>
        <taxon>Cyanobacteriota</taxon>
        <taxon>Cyanophyceae</taxon>
        <taxon>Spirulinales</taxon>
        <taxon>Lusitaniellaceae</taxon>
        <taxon>Lusitaniella</taxon>
    </lineage>
</organism>
<proteinExistence type="predicted"/>
<accession>A0A8J7E0E4</accession>
<dbReference type="RefSeq" id="WP_194032188.1">
    <property type="nucleotide sequence ID" value="NZ_JADEWZ010000079.1"/>
</dbReference>
<dbReference type="Proteomes" id="UP000654482">
    <property type="component" value="Unassembled WGS sequence"/>
</dbReference>